<dbReference type="PROSITE" id="PS01033">
    <property type="entry name" value="GLOBIN"/>
    <property type="match status" value="3"/>
</dbReference>
<organism evidence="10 11">
    <name type="scientific">Menidia menidia</name>
    <name type="common">Atlantic silverside</name>
    <dbReference type="NCBI Taxonomy" id="238744"/>
    <lineage>
        <taxon>Eukaryota</taxon>
        <taxon>Metazoa</taxon>
        <taxon>Chordata</taxon>
        <taxon>Craniata</taxon>
        <taxon>Vertebrata</taxon>
        <taxon>Euteleostomi</taxon>
        <taxon>Actinopterygii</taxon>
        <taxon>Neopterygii</taxon>
        <taxon>Teleostei</taxon>
        <taxon>Neoteleostei</taxon>
        <taxon>Acanthomorphata</taxon>
        <taxon>Ovalentaria</taxon>
        <taxon>Atherinomorphae</taxon>
        <taxon>Atheriniformes</taxon>
        <taxon>Atherinopsidae</taxon>
        <taxon>Menidiinae</taxon>
        <taxon>Menidia</taxon>
    </lineage>
</organism>
<dbReference type="GO" id="GO:0005344">
    <property type="term" value="F:oxygen carrier activity"/>
    <property type="evidence" value="ECO:0007669"/>
    <property type="project" value="UniProtKB-KW"/>
</dbReference>
<evidence type="ECO:0000313" key="10">
    <source>
        <dbReference type="EMBL" id="CAG5897949.1"/>
    </source>
</evidence>
<dbReference type="Pfam" id="PF00042">
    <property type="entry name" value="Globin"/>
    <property type="match status" value="3"/>
</dbReference>
<dbReference type="GO" id="GO:0042744">
    <property type="term" value="P:hydrogen peroxide catabolic process"/>
    <property type="evidence" value="ECO:0007669"/>
    <property type="project" value="TreeGrafter"/>
</dbReference>
<dbReference type="InterPro" id="IPR009050">
    <property type="entry name" value="Globin-like_sf"/>
</dbReference>
<keyword evidence="4" id="KW-0813">Transport</keyword>
<gene>
    <name evidence="10" type="ORF">MMEN_LOCUS8990</name>
</gene>
<proteinExistence type="inferred from homology"/>
<dbReference type="GO" id="GO:0004601">
    <property type="term" value="F:peroxidase activity"/>
    <property type="evidence" value="ECO:0007669"/>
    <property type="project" value="TreeGrafter"/>
</dbReference>
<dbReference type="InterPro" id="IPR002338">
    <property type="entry name" value="Hemoglobin_a-typ"/>
</dbReference>
<evidence type="ECO:0000256" key="2">
    <source>
        <dbReference type="ARBA" id="ARBA00008705"/>
    </source>
</evidence>
<name>A0A8S4B1G6_9TELE</name>
<dbReference type="InterPro" id="IPR002337">
    <property type="entry name" value="Hemoglobin_b"/>
</dbReference>
<accession>A0A8S4B1G6</accession>
<dbReference type="FunFam" id="1.10.490.10:FF:000001">
    <property type="entry name" value="Hemoglobin subunit beta"/>
    <property type="match status" value="1"/>
</dbReference>
<evidence type="ECO:0000256" key="4">
    <source>
        <dbReference type="ARBA" id="ARBA00022448"/>
    </source>
</evidence>
<keyword evidence="8" id="KW-0408">Iron</keyword>
<feature type="domain" description="Globin" evidence="9">
    <location>
        <begin position="2"/>
        <end position="143"/>
    </location>
</feature>
<dbReference type="InterPro" id="IPR012292">
    <property type="entry name" value="Globin/Proto"/>
</dbReference>
<dbReference type="GO" id="GO:0072562">
    <property type="term" value="C:blood microparticle"/>
    <property type="evidence" value="ECO:0007669"/>
    <property type="project" value="TreeGrafter"/>
</dbReference>
<feature type="domain" description="Globin" evidence="9">
    <location>
        <begin position="159"/>
        <end position="300"/>
    </location>
</feature>
<keyword evidence="6" id="KW-0561">Oxygen transport</keyword>
<dbReference type="GO" id="GO:0043177">
    <property type="term" value="F:organic acid binding"/>
    <property type="evidence" value="ECO:0007669"/>
    <property type="project" value="TreeGrafter"/>
</dbReference>
<dbReference type="GO" id="GO:0019825">
    <property type="term" value="F:oxygen binding"/>
    <property type="evidence" value="ECO:0007669"/>
    <property type="project" value="InterPro"/>
</dbReference>
<dbReference type="CDD" id="cd08925">
    <property type="entry name" value="Hb-beta-like"/>
    <property type="match status" value="1"/>
</dbReference>
<comment type="similarity">
    <text evidence="2">Belongs to the globin family.</text>
</comment>
<evidence type="ECO:0000256" key="5">
    <source>
        <dbReference type="ARBA" id="ARBA00022617"/>
    </source>
</evidence>
<evidence type="ECO:0000259" key="9">
    <source>
        <dbReference type="PROSITE" id="PS01033"/>
    </source>
</evidence>
<dbReference type="PANTHER" id="PTHR11442">
    <property type="entry name" value="HEMOGLOBIN FAMILY MEMBER"/>
    <property type="match status" value="1"/>
</dbReference>
<dbReference type="AlphaFoldDB" id="A0A8S4B1G6"/>
<reference evidence="10" key="1">
    <citation type="submission" date="2021-05" db="EMBL/GenBank/DDBJ databases">
        <authorList>
            <person name="Tigano A."/>
        </authorList>
    </citation>
    <scope>NUCLEOTIDE SEQUENCE</scope>
</reference>
<dbReference type="PANTHER" id="PTHR11442:SF93">
    <property type="entry name" value="ALPHA GLOBIN-LIKE-RELATED"/>
    <property type="match status" value="1"/>
</dbReference>
<dbReference type="InterPro" id="IPR000971">
    <property type="entry name" value="Globin"/>
</dbReference>
<dbReference type="PRINTS" id="PR00814">
    <property type="entry name" value="BETAHAEM"/>
</dbReference>
<comment type="caution">
    <text evidence="10">The sequence shown here is derived from an EMBL/GenBank/DDBJ whole genome shotgun (WGS) entry which is preliminary data.</text>
</comment>
<sequence length="530" mass="58659">MSLTGKDKSVVVAFWQKVSSQYEVIGAEALGRMLVAYPQTKTYFSHWSDLSPSSPQVKKHGATIMGAIGDAVGKIDDLVGGLSKLSELHAFKLRVDPSNFKILAHNILLVLAMYYPDEFTPEIHVSFDKFLQNLALALICIADNFVHLKKNLEEKATMSLSGKDKTVVKAFWEKVAPRSAEMGAEALGRMLVAYPQTKTYFSHWSDLSPESPQVKKHGATIMGAIGDAVGKIDDLTGGLSKLSELHAFKLRVDPANFKILAHNIILVLAMYFPGEFTPEIHVSVDKFLQNLALALSERYHSLPQHPGCLWHHVPSRLHPRDRARDRAPRNLSMATWTSGERVVRQWHTQDKATSLRGKMVKWTDFERATIPDIFSKIDKDIVGPAALARCLVVYPWTQRYFAKFGNLYNAAAITSNPKVAAHGKVVLAGLELAVKNMDDIKKTYAELSVLHSEKLQVDPDNFKLLADCLTIVVAGQLGKKFTPEVQAAFQKFLDVSVSALRKQAGAQVLPVGEVGLGLRVHDQHPGKTVK</sequence>
<dbReference type="CDD" id="cd08927">
    <property type="entry name" value="Hb-alpha-like"/>
    <property type="match status" value="2"/>
</dbReference>
<dbReference type="GO" id="GO:0020037">
    <property type="term" value="F:heme binding"/>
    <property type="evidence" value="ECO:0007669"/>
    <property type="project" value="InterPro"/>
</dbReference>
<dbReference type="GO" id="GO:0005833">
    <property type="term" value="C:hemoglobin complex"/>
    <property type="evidence" value="ECO:0007669"/>
    <property type="project" value="InterPro"/>
</dbReference>
<evidence type="ECO:0000256" key="3">
    <source>
        <dbReference type="ARBA" id="ARBA00011125"/>
    </source>
</evidence>
<dbReference type="GO" id="GO:0031720">
    <property type="term" value="F:haptoglobin binding"/>
    <property type="evidence" value="ECO:0007669"/>
    <property type="project" value="TreeGrafter"/>
</dbReference>
<evidence type="ECO:0000256" key="6">
    <source>
        <dbReference type="ARBA" id="ARBA00022621"/>
    </source>
</evidence>
<keyword evidence="7" id="KW-0479">Metal-binding</keyword>
<comment type="function">
    <text evidence="1">Involved in oxygen transport from gills to the various peripheral tissues.</text>
</comment>
<dbReference type="SUPFAM" id="SSF46458">
    <property type="entry name" value="Globin-like"/>
    <property type="match status" value="3"/>
</dbReference>
<keyword evidence="11" id="KW-1185">Reference proteome</keyword>
<dbReference type="Gene3D" id="1.10.490.10">
    <property type="entry name" value="Globins"/>
    <property type="match status" value="3"/>
</dbReference>
<dbReference type="OrthoDB" id="8843002at2759"/>
<keyword evidence="5" id="KW-0349">Heme</keyword>
<evidence type="ECO:0000313" key="11">
    <source>
        <dbReference type="Proteomes" id="UP000677803"/>
    </source>
</evidence>
<evidence type="ECO:0000256" key="1">
    <source>
        <dbReference type="ARBA" id="ARBA00002650"/>
    </source>
</evidence>
<evidence type="ECO:0000256" key="7">
    <source>
        <dbReference type="ARBA" id="ARBA00022723"/>
    </source>
</evidence>
<feature type="non-terminal residue" evidence="10">
    <location>
        <position position="1"/>
    </location>
</feature>
<dbReference type="GO" id="GO:0046872">
    <property type="term" value="F:metal ion binding"/>
    <property type="evidence" value="ECO:0007669"/>
    <property type="project" value="UniProtKB-KW"/>
</dbReference>
<dbReference type="EMBL" id="CAJRST010008890">
    <property type="protein sequence ID" value="CAG5897949.1"/>
    <property type="molecule type" value="Genomic_DNA"/>
</dbReference>
<protein>
    <submittedName>
        <fullName evidence="10">(Atlantic silverside) hypothetical protein</fullName>
    </submittedName>
</protein>
<dbReference type="GO" id="GO:0031838">
    <property type="term" value="C:haptoglobin-hemoglobin complex"/>
    <property type="evidence" value="ECO:0007669"/>
    <property type="project" value="TreeGrafter"/>
</dbReference>
<dbReference type="Proteomes" id="UP000677803">
    <property type="component" value="Unassembled WGS sequence"/>
</dbReference>
<feature type="domain" description="Globin" evidence="9">
    <location>
        <begin position="361"/>
        <end position="505"/>
    </location>
</feature>
<evidence type="ECO:0000256" key="8">
    <source>
        <dbReference type="ARBA" id="ARBA00023004"/>
    </source>
</evidence>
<dbReference type="InterPro" id="IPR050056">
    <property type="entry name" value="Hemoglobin_oxygen_transport"/>
</dbReference>
<dbReference type="FunFam" id="1.10.490.10:FF:000002">
    <property type="entry name" value="Hemoglobin subunit alpha"/>
    <property type="match status" value="2"/>
</dbReference>
<comment type="subunit">
    <text evidence="3">Heterotetramer of two alpha chains and two beta chains.</text>
</comment>